<name>A0A182T635_9DIPT</name>
<dbReference type="PANTHER" id="PTHR11923:SF88">
    <property type="entry name" value="DEBRIS BUSTER, ISOFORM D"/>
    <property type="match status" value="1"/>
</dbReference>
<keyword evidence="8" id="KW-0325">Glycoprotein</keyword>
<organism evidence="9 10">
    <name type="scientific">Anopheles maculatus</name>
    <dbReference type="NCBI Taxonomy" id="74869"/>
    <lineage>
        <taxon>Eukaryota</taxon>
        <taxon>Metazoa</taxon>
        <taxon>Ecdysozoa</taxon>
        <taxon>Arthropoda</taxon>
        <taxon>Hexapoda</taxon>
        <taxon>Insecta</taxon>
        <taxon>Pterygota</taxon>
        <taxon>Neoptera</taxon>
        <taxon>Endopterygota</taxon>
        <taxon>Diptera</taxon>
        <taxon>Nematocera</taxon>
        <taxon>Culicoidea</taxon>
        <taxon>Culicidae</taxon>
        <taxon>Anophelinae</taxon>
        <taxon>Anopheles</taxon>
        <taxon>Anopheles maculatus group</taxon>
    </lineage>
</organism>
<evidence type="ECO:0000256" key="4">
    <source>
        <dbReference type="ARBA" id="ARBA00022475"/>
    </source>
</evidence>
<evidence type="ECO:0000313" key="10">
    <source>
        <dbReference type="Proteomes" id="UP000075901"/>
    </source>
</evidence>
<comment type="function">
    <text evidence="1">Plays an olfactory role that is not restricted to pheromone sensitivity.</text>
</comment>
<reference evidence="10" key="1">
    <citation type="submission" date="2013-09" db="EMBL/GenBank/DDBJ databases">
        <title>The Genome Sequence of Anopheles maculatus species B.</title>
        <authorList>
            <consortium name="The Broad Institute Genomics Platform"/>
            <person name="Neafsey D.E."/>
            <person name="Besansky N."/>
            <person name="Howell P."/>
            <person name="Walton C."/>
            <person name="Young S.K."/>
            <person name="Zeng Q."/>
            <person name="Gargeya S."/>
            <person name="Fitzgerald M."/>
            <person name="Haas B."/>
            <person name="Abouelleil A."/>
            <person name="Allen A.W."/>
            <person name="Alvarado L."/>
            <person name="Arachchi H.M."/>
            <person name="Berlin A.M."/>
            <person name="Chapman S.B."/>
            <person name="Gainer-Dewar J."/>
            <person name="Goldberg J."/>
            <person name="Griggs A."/>
            <person name="Gujja S."/>
            <person name="Hansen M."/>
            <person name="Howarth C."/>
            <person name="Imamovic A."/>
            <person name="Ireland A."/>
            <person name="Larimer J."/>
            <person name="McCowan C."/>
            <person name="Murphy C."/>
            <person name="Pearson M."/>
            <person name="Poon T.W."/>
            <person name="Priest M."/>
            <person name="Roberts A."/>
            <person name="Saif S."/>
            <person name="Shea T."/>
            <person name="Sisk P."/>
            <person name="Sykes S."/>
            <person name="Wortman J."/>
            <person name="Nusbaum C."/>
            <person name="Birren B."/>
        </authorList>
    </citation>
    <scope>NUCLEOTIDE SEQUENCE [LARGE SCALE GENOMIC DNA]</scope>
    <source>
        <strain evidence="10">maculatus3</strain>
    </source>
</reference>
<evidence type="ECO:0000256" key="8">
    <source>
        <dbReference type="ARBA" id="ARBA00023180"/>
    </source>
</evidence>
<accession>A0A182T635</accession>
<dbReference type="AlphaFoldDB" id="A0A182T635"/>
<evidence type="ECO:0000313" key="9">
    <source>
        <dbReference type="EnsemblMetazoa" id="AMAM020385-PA"/>
    </source>
</evidence>
<evidence type="ECO:0000256" key="7">
    <source>
        <dbReference type="ARBA" id="ARBA00023136"/>
    </source>
</evidence>
<dbReference type="Proteomes" id="UP000075901">
    <property type="component" value="Unassembled WGS sequence"/>
</dbReference>
<comment type="similarity">
    <text evidence="3">Belongs to the CD36 family.</text>
</comment>
<evidence type="ECO:0000256" key="6">
    <source>
        <dbReference type="ARBA" id="ARBA00022989"/>
    </source>
</evidence>
<dbReference type="VEuPathDB" id="VectorBase:AMAM020385"/>
<evidence type="ECO:0000256" key="3">
    <source>
        <dbReference type="ARBA" id="ARBA00010532"/>
    </source>
</evidence>
<keyword evidence="10" id="KW-1185">Reference proteome</keyword>
<reference evidence="9" key="2">
    <citation type="submission" date="2020-05" db="UniProtKB">
        <authorList>
            <consortium name="EnsemblMetazoa"/>
        </authorList>
    </citation>
    <scope>IDENTIFICATION</scope>
    <source>
        <strain evidence="9">maculatus3</strain>
    </source>
</reference>
<keyword evidence="6" id="KW-1133">Transmembrane helix</keyword>
<dbReference type="EnsemblMetazoa" id="AMAM020385-RA">
    <property type="protein sequence ID" value="AMAM020385-PA"/>
    <property type="gene ID" value="AMAM020385"/>
</dbReference>
<proteinExistence type="inferred from homology"/>
<comment type="subcellular location">
    <subcellularLocation>
        <location evidence="2">Cell membrane</location>
    </subcellularLocation>
</comment>
<dbReference type="Pfam" id="PF01130">
    <property type="entry name" value="CD36"/>
    <property type="match status" value="1"/>
</dbReference>
<keyword evidence="4" id="KW-1003">Cell membrane</keyword>
<dbReference type="GO" id="GO:0005044">
    <property type="term" value="F:scavenger receptor activity"/>
    <property type="evidence" value="ECO:0007669"/>
    <property type="project" value="TreeGrafter"/>
</dbReference>
<dbReference type="GO" id="GO:0005886">
    <property type="term" value="C:plasma membrane"/>
    <property type="evidence" value="ECO:0007669"/>
    <property type="project" value="UniProtKB-SubCell"/>
</dbReference>
<protein>
    <submittedName>
        <fullName evidence="9">Uncharacterized protein</fullName>
    </submittedName>
</protein>
<dbReference type="PANTHER" id="PTHR11923">
    <property type="entry name" value="SCAVENGER RECEPTOR CLASS B TYPE-1 SR-B1"/>
    <property type="match status" value="1"/>
</dbReference>
<evidence type="ECO:0000256" key="1">
    <source>
        <dbReference type="ARBA" id="ARBA00003156"/>
    </source>
</evidence>
<evidence type="ECO:0000256" key="5">
    <source>
        <dbReference type="ARBA" id="ARBA00022692"/>
    </source>
</evidence>
<evidence type="ECO:0000256" key="2">
    <source>
        <dbReference type="ARBA" id="ARBA00004236"/>
    </source>
</evidence>
<dbReference type="GO" id="GO:0005737">
    <property type="term" value="C:cytoplasm"/>
    <property type="evidence" value="ECO:0007669"/>
    <property type="project" value="TreeGrafter"/>
</dbReference>
<sequence>GDLDTDRTRADAFYVRFAPEFNGQWCPSATFKEDMEKVNIKFHDNYTVTYQHKKILQFVPELSVDKNLRITTPNIPLLTISTQSKYLSFFVAKTISVILTATKYKPFISLTADELVFGYDDTLVSLAHRFYPRNRRPMEKMGLLNGVDLSAIAHHHSVQA</sequence>
<keyword evidence="7" id="KW-0472">Membrane</keyword>
<keyword evidence="5" id="KW-0812">Transmembrane</keyword>
<dbReference type="InterPro" id="IPR002159">
    <property type="entry name" value="CD36_fam"/>
</dbReference>